<dbReference type="EMBL" id="JBBPBM010000015">
    <property type="protein sequence ID" value="KAK8559033.1"/>
    <property type="molecule type" value="Genomic_DNA"/>
</dbReference>
<keyword evidence="2" id="KW-1185">Reference proteome</keyword>
<evidence type="ECO:0008006" key="3">
    <source>
        <dbReference type="Google" id="ProtNLM"/>
    </source>
</evidence>
<accession>A0ABR2EG37</accession>
<comment type="caution">
    <text evidence="1">The sequence shown here is derived from an EMBL/GenBank/DDBJ whole genome shotgun (WGS) entry which is preliminary data.</text>
</comment>
<protein>
    <recommendedName>
        <fullName evidence="3">Reverse transcriptase zinc-binding domain-containing protein</fullName>
    </recommendedName>
</protein>
<organism evidence="1 2">
    <name type="scientific">Hibiscus sabdariffa</name>
    <name type="common">roselle</name>
    <dbReference type="NCBI Taxonomy" id="183260"/>
    <lineage>
        <taxon>Eukaryota</taxon>
        <taxon>Viridiplantae</taxon>
        <taxon>Streptophyta</taxon>
        <taxon>Embryophyta</taxon>
        <taxon>Tracheophyta</taxon>
        <taxon>Spermatophyta</taxon>
        <taxon>Magnoliopsida</taxon>
        <taxon>eudicotyledons</taxon>
        <taxon>Gunneridae</taxon>
        <taxon>Pentapetalae</taxon>
        <taxon>rosids</taxon>
        <taxon>malvids</taxon>
        <taxon>Malvales</taxon>
        <taxon>Malvaceae</taxon>
        <taxon>Malvoideae</taxon>
        <taxon>Hibiscus</taxon>
    </lineage>
</organism>
<evidence type="ECO:0000313" key="1">
    <source>
        <dbReference type="EMBL" id="KAK8559033.1"/>
    </source>
</evidence>
<reference evidence="1 2" key="1">
    <citation type="journal article" date="2024" name="G3 (Bethesda)">
        <title>Genome assembly of Hibiscus sabdariffa L. provides insights into metabolisms of medicinal natural products.</title>
        <authorList>
            <person name="Kim T."/>
        </authorList>
    </citation>
    <scope>NUCLEOTIDE SEQUENCE [LARGE SCALE GENOMIC DNA]</scope>
    <source>
        <strain evidence="1">TK-2024</strain>
        <tissue evidence="1">Old leaves</tissue>
    </source>
</reference>
<name>A0ABR2EG37_9ROSI</name>
<proteinExistence type="predicted"/>
<evidence type="ECO:0000313" key="2">
    <source>
        <dbReference type="Proteomes" id="UP001472677"/>
    </source>
</evidence>
<gene>
    <name evidence="1" type="ORF">V6N12_042321</name>
</gene>
<dbReference type="Proteomes" id="UP001472677">
    <property type="component" value="Unassembled WGS sequence"/>
</dbReference>
<sequence length="159" mass="18418">MFLWLIGQHNVMSNVGRVRQHLSDDSSCGLCDAAMEDINHIFCFSPMDILICVEFVRLDKITDFFGLNMHDWLVANLVHDSCVAKGNIQWDIMLGSLVWNIWIQINMSSFESFVHYRESIMVRSHWLSEEMCSMVRVLHSLAPSLAHVVSHCFLWWGDT</sequence>